<sequence length="182" mass="19961">MLKVIFYILAFLTVAAAIYTVTCRNLARAVFVFFATLFCLAGIYVFAFADFVAITQIMVYVGGIVVLMLFGIMLSNRSMFSILTEQKNETHLFPVSVLSGTLLALVVLGGLLTLIWMGNIGQLSWMKNNVDSAHAYSGTENSANVLGVSFMTTYLLPLETISVYLLAVLVGAAYLARRKSRM</sequence>
<gene>
    <name evidence="3" type="ordered locus">Solca_0623</name>
</gene>
<dbReference type="GO" id="GO:0008137">
    <property type="term" value="F:NADH dehydrogenase (ubiquinone) activity"/>
    <property type="evidence" value="ECO:0007669"/>
    <property type="project" value="UniProtKB-UniRule"/>
</dbReference>
<keyword evidence="2" id="KW-0812">Transmembrane</keyword>
<organism evidence="3 4">
    <name type="scientific">Solitalea canadensis (strain ATCC 29591 / DSM 3403 / JCM 21819 / LMG 8368 / NBRC 15130 / NCIMB 12057 / USAM 9D)</name>
    <name type="common">Flexibacter canadensis</name>
    <dbReference type="NCBI Taxonomy" id="929556"/>
    <lineage>
        <taxon>Bacteria</taxon>
        <taxon>Pseudomonadati</taxon>
        <taxon>Bacteroidota</taxon>
        <taxon>Sphingobacteriia</taxon>
        <taxon>Sphingobacteriales</taxon>
        <taxon>Sphingobacteriaceae</taxon>
        <taxon>Solitalea</taxon>
    </lineage>
</organism>
<protein>
    <recommendedName>
        <fullName evidence="2">NADH-quinone oxidoreductase subunit J</fullName>
        <ecNumber evidence="2">7.1.1.-</ecNumber>
    </recommendedName>
</protein>
<comment type="similarity">
    <text evidence="1 2">Belongs to the complex I subunit 6 family.</text>
</comment>
<dbReference type="EC" id="7.1.1.-" evidence="2"/>
<comment type="function">
    <text evidence="2">NDH-1 shuttles electrons from NADH, via FMN and iron-sulfur (Fe-S) centers, to quinones in the respiratory chain. Couples the redox reaction to proton translocation (for every two electrons transferred, four hydrogen ions are translocated across the cytoplasmic membrane), and thus conserves the redox energy in a proton gradient.</text>
</comment>
<dbReference type="Pfam" id="PF00499">
    <property type="entry name" value="Oxidored_q3"/>
    <property type="match status" value="1"/>
</dbReference>
<feature type="transmembrane region" description="Helical" evidence="2">
    <location>
        <begin position="95"/>
        <end position="117"/>
    </location>
</feature>
<keyword evidence="2" id="KW-1133">Transmembrane helix</keyword>
<keyword evidence="2" id="KW-0874">Quinone</keyword>
<keyword evidence="2" id="KW-1003">Cell membrane</keyword>
<dbReference type="InterPro" id="IPR042106">
    <property type="entry name" value="Nuo/plastoQ_OxRdtase_6_NuoJ"/>
</dbReference>
<dbReference type="GO" id="GO:0005886">
    <property type="term" value="C:plasma membrane"/>
    <property type="evidence" value="ECO:0007669"/>
    <property type="project" value="UniProtKB-SubCell"/>
</dbReference>
<keyword evidence="4" id="KW-1185">Reference proteome</keyword>
<evidence type="ECO:0000313" key="3">
    <source>
        <dbReference type="EMBL" id="AFD05748.1"/>
    </source>
</evidence>
<dbReference type="OrthoDB" id="981464at2"/>
<evidence type="ECO:0000313" key="4">
    <source>
        <dbReference type="Proteomes" id="UP000007590"/>
    </source>
</evidence>
<name>H8KY10_SOLCM</name>
<keyword evidence="2" id="KW-0472">Membrane</keyword>
<feature type="transmembrane region" description="Helical" evidence="2">
    <location>
        <begin position="6"/>
        <end position="22"/>
    </location>
</feature>
<dbReference type="GO" id="GO:0048038">
    <property type="term" value="F:quinone binding"/>
    <property type="evidence" value="ECO:0007669"/>
    <property type="project" value="UniProtKB-UniRule"/>
</dbReference>
<keyword evidence="3" id="KW-0830">Ubiquinone</keyword>
<dbReference type="AlphaFoldDB" id="H8KY10"/>
<comment type="subcellular location">
    <subcellularLocation>
        <location evidence="2">Cell membrane</location>
        <topology evidence="2">Multi-pass membrane protein</topology>
    </subcellularLocation>
</comment>
<dbReference type="eggNOG" id="COG0839">
    <property type="taxonomic scope" value="Bacteria"/>
</dbReference>
<proteinExistence type="inferred from homology"/>
<keyword evidence="2" id="KW-0520">NAD</keyword>
<accession>H8KY10</accession>
<comment type="catalytic activity">
    <reaction evidence="2">
        <text>a quinone + NADH + 5 H(+)(in) = a quinol + NAD(+) + 4 H(+)(out)</text>
        <dbReference type="Rhea" id="RHEA:57888"/>
        <dbReference type="ChEBI" id="CHEBI:15378"/>
        <dbReference type="ChEBI" id="CHEBI:24646"/>
        <dbReference type="ChEBI" id="CHEBI:57540"/>
        <dbReference type="ChEBI" id="CHEBI:57945"/>
        <dbReference type="ChEBI" id="CHEBI:132124"/>
    </reaction>
</comment>
<dbReference type="STRING" id="929556.Solca_0623"/>
<feature type="transmembrane region" description="Helical" evidence="2">
    <location>
        <begin position="154"/>
        <end position="176"/>
    </location>
</feature>
<reference evidence="3" key="1">
    <citation type="submission" date="2012-02" db="EMBL/GenBank/DDBJ databases">
        <title>The complete genome of Solitalea canadensis DSM 3403.</title>
        <authorList>
            <consortium name="US DOE Joint Genome Institute (JGI-PGF)"/>
            <person name="Lucas S."/>
            <person name="Copeland A."/>
            <person name="Lapidus A."/>
            <person name="Glavina del Rio T."/>
            <person name="Dalin E."/>
            <person name="Tice H."/>
            <person name="Bruce D."/>
            <person name="Goodwin L."/>
            <person name="Pitluck S."/>
            <person name="Peters L."/>
            <person name="Ovchinnikova G."/>
            <person name="Lu M."/>
            <person name="Kyrpides N."/>
            <person name="Mavromatis K."/>
            <person name="Ivanova N."/>
            <person name="Brettin T."/>
            <person name="Detter J.C."/>
            <person name="Han C."/>
            <person name="Larimer F."/>
            <person name="Land M."/>
            <person name="Hauser L."/>
            <person name="Markowitz V."/>
            <person name="Cheng J.-F."/>
            <person name="Hugenholtz P."/>
            <person name="Woyke T."/>
            <person name="Wu D."/>
            <person name="Spring S."/>
            <person name="Schroeder M."/>
            <person name="Kopitz M."/>
            <person name="Brambilla E."/>
            <person name="Klenk H.-P."/>
            <person name="Eisen J.A."/>
        </authorList>
    </citation>
    <scope>NUCLEOTIDE SEQUENCE</scope>
    <source>
        <strain evidence="3">DSM 3403</strain>
    </source>
</reference>
<dbReference type="Gene3D" id="1.20.120.1200">
    <property type="entry name" value="NADH-ubiquinone/plastoquinone oxidoreductase chain 6, subunit NuoJ"/>
    <property type="match status" value="1"/>
</dbReference>
<dbReference type="HOGENOM" id="CLU_085957_2_2_10"/>
<feature type="transmembrane region" description="Helical" evidence="2">
    <location>
        <begin position="53"/>
        <end position="74"/>
    </location>
</feature>
<dbReference type="KEGG" id="scn:Solca_0623"/>
<dbReference type="Proteomes" id="UP000007590">
    <property type="component" value="Chromosome"/>
</dbReference>
<feature type="transmembrane region" description="Helical" evidence="2">
    <location>
        <begin position="29"/>
        <end position="47"/>
    </location>
</feature>
<dbReference type="RefSeq" id="WP_014678976.1">
    <property type="nucleotide sequence ID" value="NC_017770.1"/>
</dbReference>
<dbReference type="InterPro" id="IPR001457">
    <property type="entry name" value="NADH_UbQ/plastoQ_OxRdtase_su6"/>
</dbReference>
<dbReference type="EMBL" id="CP003349">
    <property type="protein sequence ID" value="AFD05748.1"/>
    <property type="molecule type" value="Genomic_DNA"/>
</dbReference>
<evidence type="ECO:0000256" key="1">
    <source>
        <dbReference type="ARBA" id="ARBA00005698"/>
    </source>
</evidence>
<dbReference type="PANTHER" id="PTHR33269">
    <property type="entry name" value="NADH-UBIQUINONE OXIDOREDUCTASE CHAIN 6"/>
    <property type="match status" value="1"/>
</dbReference>
<dbReference type="PANTHER" id="PTHR33269:SF17">
    <property type="entry name" value="NADH-UBIQUINONE OXIDOREDUCTASE CHAIN 6"/>
    <property type="match status" value="1"/>
</dbReference>
<evidence type="ECO:0000256" key="2">
    <source>
        <dbReference type="RuleBase" id="RU004429"/>
    </source>
</evidence>